<dbReference type="PaxDb" id="10029-XP_007630357.1"/>
<dbReference type="EMBL" id="JH000068">
    <property type="protein sequence ID" value="EGV94549.1"/>
    <property type="molecule type" value="Genomic_DNA"/>
</dbReference>
<evidence type="ECO:0000256" key="1">
    <source>
        <dbReference type="SAM" id="MobiDB-lite"/>
    </source>
</evidence>
<evidence type="ECO:0000313" key="3">
    <source>
        <dbReference type="Proteomes" id="UP000001075"/>
    </source>
</evidence>
<evidence type="ECO:0000313" key="2">
    <source>
        <dbReference type="EMBL" id="EGV94549.1"/>
    </source>
</evidence>
<dbReference type="Proteomes" id="UP000001075">
    <property type="component" value="Unassembled WGS sequence"/>
</dbReference>
<dbReference type="AlphaFoldDB" id="G3GYT2"/>
<name>G3GYT2_CRIGR</name>
<accession>G3GYT2</accession>
<gene>
    <name evidence="2" type="ORF">I79_002910</name>
</gene>
<organism evidence="2 3">
    <name type="scientific">Cricetulus griseus</name>
    <name type="common">Chinese hamster</name>
    <name type="synonym">Cricetulus barabensis griseus</name>
    <dbReference type="NCBI Taxonomy" id="10029"/>
    <lineage>
        <taxon>Eukaryota</taxon>
        <taxon>Metazoa</taxon>
        <taxon>Chordata</taxon>
        <taxon>Craniata</taxon>
        <taxon>Vertebrata</taxon>
        <taxon>Euteleostomi</taxon>
        <taxon>Mammalia</taxon>
        <taxon>Eutheria</taxon>
        <taxon>Euarchontoglires</taxon>
        <taxon>Glires</taxon>
        <taxon>Rodentia</taxon>
        <taxon>Myomorpha</taxon>
        <taxon>Muroidea</taxon>
        <taxon>Cricetidae</taxon>
        <taxon>Cricetinae</taxon>
        <taxon>Cricetulus</taxon>
    </lineage>
</organism>
<feature type="region of interest" description="Disordered" evidence="1">
    <location>
        <begin position="26"/>
        <end position="75"/>
    </location>
</feature>
<sequence length="105" mass="11184">MVPWSHSLQCSQPLRVKAFVGAAAAGGNGYKPPPLVSLRRSPGHPGRSAHGSRVSRNAQTDAAGQGPTRVPGVSGKLERRVIRGSKLGAGNSERLRFQWMEEEVS</sequence>
<dbReference type="InParanoid" id="G3GYT2"/>
<protein>
    <submittedName>
        <fullName evidence="2">Uncharacterized protein</fullName>
    </submittedName>
</protein>
<proteinExistence type="predicted"/>
<reference evidence="3" key="1">
    <citation type="journal article" date="2011" name="Nat. Biotechnol.">
        <title>The genomic sequence of the Chinese hamster ovary (CHO)-K1 cell line.</title>
        <authorList>
            <person name="Xu X."/>
            <person name="Nagarajan H."/>
            <person name="Lewis N.E."/>
            <person name="Pan S."/>
            <person name="Cai Z."/>
            <person name="Liu X."/>
            <person name="Chen W."/>
            <person name="Xie M."/>
            <person name="Wang W."/>
            <person name="Hammond S."/>
            <person name="Andersen M.R."/>
            <person name="Neff N."/>
            <person name="Passarelli B."/>
            <person name="Koh W."/>
            <person name="Fan H.C."/>
            <person name="Wang J."/>
            <person name="Gui Y."/>
            <person name="Lee K.H."/>
            <person name="Betenbaugh M.J."/>
            <person name="Quake S.R."/>
            <person name="Famili I."/>
            <person name="Palsson B.O."/>
            <person name="Wang J."/>
        </authorList>
    </citation>
    <scope>NUCLEOTIDE SEQUENCE [LARGE SCALE GENOMIC DNA]</scope>
    <source>
        <strain evidence="3">CHO K1 cell line</strain>
    </source>
</reference>